<feature type="region of interest" description="Disordered" evidence="1">
    <location>
        <begin position="15"/>
        <end position="36"/>
    </location>
</feature>
<evidence type="ECO:0000313" key="3">
    <source>
        <dbReference type="Proteomes" id="UP001482620"/>
    </source>
</evidence>
<sequence length="100" mass="11127">MVMEQSFGLTRNVEHVTSRQQHVHIRSPFRSDLHQPGVITSPKLELSETQRVVKLLGSNQWKSEDNGTVSIHHEVLAAASDLLRTSNSPPLSSPESSFRG</sequence>
<accession>A0ABV0TZR6</accession>
<evidence type="ECO:0000313" key="2">
    <source>
        <dbReference type="EMBL" id="MEQ2238395.1"/>
    </source>
</evidence>
<evidence type="ECO:0000256" key="1">
    <source>
        <dbReference type="SAM" id="MobiDB-lite"/>
    </source>
</evidence>
<dbReference type="EMBL" id="JAHRIQ010051714">
    <property type="protein sequence ID" value="MEQ2238395.1"/>
    <property type="molecule type" value="Genomic_DNA"/>
</dbReference>
<name>A0ABV0TZR6_9TELE</name>
<protein>
    <submittedName>
        <fullName evidence="2">Uncharacterized protein</fullName>
    </submittedName>
</protein>
<organism evidence="2 3">
    <name type="scientific">Ilyodon furcidens</name>
    <name type="common">goldbreast splitfin</name>
    <dbReference type="NCBI Taxonomy" id="33524"/>
    <lineage>
        <taxon>Eukaryota</taxon>
        <taxon>Metazoa</taxon>
        <taxon>Chordata</taxon>
        <taxon>Craniata</taxon>
        <taxon>Vertebrata</taxon>
        <taxon>Euteleostomi</taxon>
        <taxon>Actinopterygii</taxon>
        <taxon>Neopterygii</taxon>
        <taxon>Teleostei</taxon>
        <taxon>Neoteleostei</taxon>
        <taxon>Acanthomorphata</taxon>
        <taxon>Ovalentaria</taxon>
        <taxon>Atherinomorphae</taxon>
        <taxon>Cyprinodontiformes</taxon>
        <taxon>Goodeidae</taxon>
        <taxon>Ilyodon</taxon>
    </lineage>
</organism>
<dbReference type="Proteomes" id="UP001482620">
    <property type="component" value="Unassembled WGS sequence"/>
</dbReference>
<comment type="caution">
    <text evidence="2">The sequence shown here is derived from an EMBL/GenBank/DDBJ whole genome shotgun (WGS) entry which is preliminary data.</text>
</comment>
<gene>
    <name evidence="2" type="ORF">ILYODFUR_032691</name>
</gene>
<keyword evidence="3" id="KW-1185">Reference proteome</keyword>
<proteinExistence type="predicted"/>
<reference evidence="2 3" key="1">
    <citation type="submission" date="2021-06" db="EMBL/GenBank/DDBJ databases">
        <authorList>
            <person name="Palmer J.M."/>
        </authorList>
    </citation>
    <scope>NUCLEOTIDE SEQUENCE [LARGE SCALE GENOMIC DNA]</scope>
    <source>
        <strain evidence="3">if_2019</strain>
        <tissue evidence="2">Muscle</tissue>
    </source>
</reference>